<accession>A0ACC2CQM8</accession>
<evidence type="ECO:0000313" key="2">
    <source>
        <dbReference type="Proteomes" id="UP001162992"/>
    </source>
</evidence>
<gene>
    <name evidence="1" type="ORF">O6H91_09G071700</name>
</gene>
<proteinExistence type="predicted"/>
<organism evidence="1 2">
    <name type="scientific">Diphasiastrum complanatum</name>
    <name type="common">Issler's clubmoss</name>
    <name type="synonym">Lycopodium complanatum</name>
    <dbReference type="NCBI Taxonomy" id="34168"/>
    <lineage>
        <taxon>Eukaryota</taxon>
        <taxon>Viridiplantae</taxon>
        <taxon>Streptophyta</taxon>
        <taxon>Embryophyta</taxon>
        <taxon>Tracheophyta</taxon>
        <taxon>Lycopodiopsida</taxon>
        <taxon>Lycopodiales</taxon>
        <taxon>Lycopodiaceae</taxon>
        <taxon>Lycopodioideae</taxon>
        <taxon>Diphasiastrum</taxon>
    </lineage>
</organism>
<comment type="caution">
    <text evidence="1">The sequence shown here is derived from an EMBL/GenBank/DDBJ whole genome shotgun (WGS) entry which is preliminary data.</text>
</comment>
<reference evidence="2" key="1">
    <citation type="journal article" date="2024" name="Proc. Natl. Acad. Sci. U.S.A.">
        <title>Extraordinary preservation of gene collinearity over three hundred million years revealed in homosporous lycophytes.</title>
        <authorList>
            <person name="Li C."/>
            <person name="Wickell D."/>
            <person name="Kuo L.Y."/>
            <person name="Chen X."/>
            <person name="Nie B."/>
            <person name="Liao X."/>
            <person name="Peng D."/>
            <person name="Ji J."/>
            <person name="Jenkins J."/>
            <person name="Williams M."/>
            <person name="Shu S."/>
            <person name="Plott C."/>
            <person name="Barry K."/>
            <person name="Rajasekar S."/>
            <person name="Grimwood J."/>
            <person name="Han X."/>
            <person name="Sun S."/>
            <person name="Hou Z."/>
            <person name="He W."/>
            <person name="Dai G."/>
            <person name="Sun C."/>
            <person name="Schmutz J."/>
            <person name="Leebens-Mack J.H."/>
            <person name="Li F.W."/>
            <person name="Wang L."/>
        </authorList>
    </citation>
    <scope>NUCLEOTIDE SEQUENCE [LARGE SCALE GENOMIC DNA]</scope>
    <source>
        <strain evidence="2">cv. PW_Plant_1</strain>
    </source>
</reference>
<evidence type="ECO:0000313" key="1">
    <source>
        <dbReference type="EMBL" id="KAJ7544267.1"/>
    </source>
</evidence>
<name>A0ACC2CQM8_DIPCM</name>
<sequence>MYTIAAAQGCLIQKLSFGIVYTIMFNLARAQVFLVMILCSLRPRGVVEAKGLSPMFVFGDSYLDTGNRDNLSRPWNPPYGMTWPDRPAGRYSDGHSLTDVVAKAIGSSSPIPYRVCNEEIYRSEIVKYGVNFAVGGSGAFQGLINTTNLRGQVDNLVSLLEAHSIELPPPQRTLALLCIGGNDYTQFFKANGSRKVALFLLPRRKIMYIDVSGFIDRLRLLGLHMYVGISTEMTNVDLPYQDLPDLTRRIVGGITENLKRLHDLGVRKFAVFNLGPLGCIPKHTAINSYKYCISALNIFSEHHNRVFVQEVHATLSALEDTDFIILDQYRAFLLVINQARLFGFKHRLKPCCQIKPGRITECGLRDENGEPLYEVCSDPENYFFWDGEHLTQAGWIALVAIIIENQNFNQQNPIQFGGPADHLALNRPNIASAL</sequence>
<dbReference type="Proteomes" id="UP001162992">
    <property type="component" value="Chromosome 9"/>
</dbReference>
<keyword evidence="2" id="KW-1185">Reference proteome</keyword>
<protein>
    <submittedName>
        <fullName evidence="1">Uncharacterized protein</fullName>
    </submittedName>
</protein>
<dbReference type="EMBL" id="CM055100">
    <property type="protein sequence ID" value="KAJ7544267.1"/>
    <property type="molecule type" value="Genomic_DNA"/>
</dbReference>